<dbReference type="Proteomes" id="UP000050920">
    <property type="component" value="Unassembled WGS sequence"/>
</dbReference>
<dbReference type="Pfam" id="PF01227">
    <property type="entry name" value="GTP_cyclohydroI"/>
    <property type="match status" value="1"/>
</dbReference>
<dbReference type="FunFam" id="1.10.286.10:FF:000001">
    <property type="entry name" value="GTP cyclohydrolase 1"/>
    <property type="match status" value="1"/>
</dbReference>
<dbReference type="HAMAP" id="MF_00223">
    <property type="entry name" value="FolE"/>
    <property type="match status" value="1"/>
</dbReference>
<keyword evidence="6" id="KW-0547">Nucleotide-binding</keyword>
<dbReference type="AlphaFoldDB" id="A0A0R2NC87"/>
<evidence type="ECO:0000256" key="5">
    <source>
        <dbReference type="ARBA" id="ARBA00023134"/>
    </source>
</evidence>
<dbReference type="NCBIfam" id="NF006825">
    <property type="entry name" value="PRK09347.1-2"/>
    <property type="match status" value="1"/>
</dbReference>
<comment type="similarity">
    <text evidence="6">Belongs to the GTP cyclohydrolase I family.</text>
</comment>
<dbReference type="Gene3D" id="1.10.286.10">
    <property type="match status" value="1"/>
</dbReference>
<dbReference type="InterPro" id="IPR018234">
    <property type="entry name" value="GTP_CycHdrlase_I_CS"/>
</dbReference>
<evidence type="ECO:0000313" key="8">
    <source>
        <dbReference type="EMBL" id="KRO22123.1"/>
    </source>
</evidence>
<dbReference type="UniPathway" id="UPA00848">
    <property type="reaction ID" value="UER00151"/>
</dbReference>
<protein>
    <recommendedName>
        <fullName evidence="6">GTP cyclohydrolase 1</fullName>
        <ecNumber evidence="6">3.5.4.16</ecNumber>
    </recommendedName>
    <alternativeName>
        <fullName evidence="6">GTP cyclohydrolase I</fullName>
        <shortName evidence="6">GTP-CH-I</shortName>
    </alternativeName>
</protein>
<evidence type="ECO:0000256" key="2">
    <source>
        <dbReference type="ARBA" id="ARBA00005080"/>
    </source>
</evidence>
<comment type="pathway">
    <text evidence="2 6">Cofactor biosynthesis; 7,8-dihydroneopterin triphosphate biosynthesis; 7,8-dihydroneopterin triphosphate from GTP: step 1/1.</text>
</comment>
<dbReference type="FunFam" id="3.30.1130.10:FF:000001">
    <property type="entry name" value="GTP cyclohydrolase 1"/>
    <property type="match status" value="1"/>
</dbReference>
<comment type="subunit">
    <text evidence="6">Homopolymer.</text>
</comment>
<keyword evidence="4 6" id="KW-0378">Hydrolase</keyword>
<keyword evidence="9" id="KW-1185">Reference proteome</keyword>
<evidence type="ECO:0000256" key="1">
    <source>
        <dbReference type="ARBA" id="ARBA00001052"/>
    </source>
</evidence>
<dbReference type="GO" id="GO:0006730">
    <property type="term" value="P:one-carbon metabolic process"/>
    <property type="evidence" value="ECO:0007669"/>
    <property type="project" value="UniProtKB-UniRule"/>
</dbReference>
<dbReference type="EMBL" id="AYGX02000179">
    <property type="protein sequence ID" value="KRO22123.1"/>
    <property type="molecule type" value="Genomic_DNA"/>
</dbReference>
<gene>
    <name evidence="6" type="primary">folE</name>
    <name evidence="8" type="ORF">DY78_GL002325</name>
</gene>
<dbReference type="RefSeq" id="WP_024623839.1">
    <property type="nucleotide sequence ID" value="NZ_AYGX02000179.1"/>
</dbReference>
<comment type="catalytic activity">
    <reaction evidence="1 6">
        <text>GTP + H2O = 7,8-dihydroneopterin 3'-triphosphate + formate + H(+)</text>
        <dbReference type="Rhea" id="RHEA:17473"/>
        <dbReference type="ChEBI" id="CHEBI:15377"/>
        <dbReference type="ChEBI" id="CHEBI:15378"/>
        <dbReference type="ChEBI" id="CHEBI:15740"/>
        <dbReference type="ChEBI" id="CHEBI:37565"/>
        <dbReference type="ChEBI" id="CHEBI:58462"/>
        <dbReference type="EC" id="3.5.4.16"/>
    </reaction>
</comment>
<feature type="domain" description="GTP cyclohydrolase I" evidence="7">
    <location>
        <begin position="10"/>
        <end position="187"/>
    </location>
</feature>
<evidence type="ECO:0000256" key="6">
    <source>
        <dbReference type="HAMAP-Rule" id="MF_00223"/>
    </source>
</evidence>
<organism evidence="8 9">
    <name type="scientific">Lactiplantibacillus fabifermentans DSM 21115</name>
    <dbReference type="NCBI Taxonomy" id="1413187"/>
    <lineage>
        <taxon>Bacteria</taxon>
        <taxon>Bacillati</taxon>
        <taxon>Bacillota</taxon>
        <taxon>Bacilli</taxon>
        <taxon>Lactobacillales</taxon>
        <taxon>Lactobacillaceae</taxon>
        <taxon>Lactiplantibacillus</taxon>
    </lineage>
</organism>
<dbReference type="NCBIfam" id="TIGR00063">
    <property type="entry name" value="folE"/>
    <property type="match status" value="1"/>
</dbReference>
<dbReference type="InterPro" id="IPR020602">
    <property type="entry name" value="GTP_CycHdrlase_I_dom"/>
</dbReference>
<dbReference type="PROSITE" id="PS00859">
    <property type="entry name" value="GTP_CYCLOHYDROL_1_1"/>
    <property type="match status" value="1"/>
</dbReference>
<dbReference type="InterPro" id="IPR001474">
    <property type="entry name" value="GTP_CycHdrlase_I"/>
</dbReference>
<dbReference type="GO" id="GO:0006729">
    <property type="term" value="P:tetrahydrobiopterin biosynthetic process"/>
    <property type="evidence" value="ECO:0007669"/>
    <property type="project" value="TreeGrafter"/>
</dbReference>
<feature type="binding site" evidence="6">
    <location>
        <position position="82"/>
    </location>
    <ligand>
        <name>Zn(2+)</name>
        <dbReference type="ChEBI" id="CHEBI:29105"/>
    </ligand>
</feature>
<evidence type="ECO:0000256" key="3">
    <source>
        <dbReference type="ARBA" id="ARBA00022563"/>
    </source>
</evidence>
<evidence type="ECO:0000313" key="9">
    <source>
        <dbReference type="Proteomes" id="UP000050920"/>
    </source>
</evidence>
<sequence>MIDETNQAKIRHAVREILTAVGEDPDRPGLVETPDRVARMYAEVFATKTAAPFDNYKLFEVTDPTEMVLLKDIPFYSMCEHHLLPFFGTVQVAYVPQHDQVIGLSKIPRLIDYCAQQPNVQERLTVSIAKELQRILDPAGIAVSITARHMCMEMRGVSKPGVQTESSYYSGQFKTDLDLKREFLQRIASK</sequence>
<proteinExistence type="inferred from homology"/>
<dbReference type="NCBIfam" id="NF006826">
    <property type="entry name" value="PRK09347.1-3"/>
    <property type="match status" value="1"/>
</dbReference>
<dbReference type="InterPro" id="IPR043133">
    <property type="entry name" value="GTP-CH-I_C/QueF"/>
</dbReference>
<keyword evidence="6" id="KW-0479">Metal-binding</keyword>
<dbReference type="GO" id="GO:0003934">
    <property type="term" value="F:GTP cyclohydrolase I activity"/>
    <property type="evidence" value="ECO:0007669"/>
    <property type="project" value="UniProtKB-UniRule"/>
</dbReference>
<dbReference type="PANTHER" id="PTHR11109">
    <property type="entry name" value="GTP CYCLOHYDROLASE I"/>
    <property type="match status" value="1"/>
</dbReference>
<keyword evidence="3 6" id="KW-0554">One-carbon metabolism</keyword>
<comment type="caution">
    <text evidence="8">The sequence shown here is derived from an EMBL/GenBank/DDBJ whole genome shotgun (WGS) entry which is preliminary data.</text>
</comment>
<evidence type="ECO:0000259" key="7">
    <source>
        <dbReference type="Pfam" id="PF01227"/>
    </source>
</evidence>
<dbReference type="PANTHER" id="PTHR11109:SF7">
    <property type="entry name" value="GTP CYCLOHYDROLASE 1"/>
    <property type="match status" value="1"/>
</dbReference>
<feature type="binding site" evidence="6">
    <location>
        <position position="151"/>
    </location>
    <ligand>
        <name>Zn(2+)</name>
        <dbReference type="ChEBI" id="CHEBI:29105"/>
    </ligand>
</feature>
<dbReference type="InterPro" id="IPR043134">
    <property type="entry name" value="GTP-CH-I_N"/>
</dbReference>
<dbReference type="GO" id="GO:0005737">
    <property type="term" value="C:cytoplasm"/>
    <property type="evidence" value="ECO:0007669"/>
    <property type="project" value="TreeGrafter"/>
</dbReference>
<dbReference type="SUPFAM" id="SSF55620">
    <property type="entry name" value="Tetrahydrobiopterin biosynthesis enzymes-like"/>
    <property type="match status" value="1"/>
</dbReference>
<evidence type="ECO:0000256" key="4">
    <source>
        <dbReference type="ARBA" id="ARBA00022801"/>
    </source>
</evidence>
<dbReference type="GO" id="GO:0008270">
    <property type="term" value="F:zinc ion binding"/>
    <property type="evidence" value="ECO:0007669"/>
    <property type="project" value="UniProtKB-UniRule"/>
</dbReference>
<name>A0A0R2NC87_9LACO</name>
<dbReference type="EC" id="3.5.4.16" evidence="6"/>
<keyword evidence="5 6" id="KW-0342">GTP-binding</keyword>
<dbReference type="GO" id="GO:0005525">
    <property type="term" value="F:GTP binding"/>
    <property type="evidence" value="ECO:0007669"/>
    <property type="project" value="UniProtKB-KW"/>
</dbReference>
<dbReference type="Gene3D" id="3.30.1130.10">
    <property type="match status" value="1"/>
</dbReference>
<dbReference type="GO" id="GO:0046654">
    <property type="term" value="P:tetrahydrofolate biosynthetic process"/>
    <property type="evidence" value="ECO:0007669"/>
    <property type="project" value="UniProtKB-UniRule"/>
</dbReference>
<reference evidence="8 9" key="1">
    <citation type="journal article" date="2015" name="Genome Announc.">
        <title>Expanding the biotechnology potential of lactobacilli through comparative genomics of 213 strains and associated genera.</title>
        <authorList>
            <person name="Sun Z."/>
            <person name="Harris H.M."/>
            <person name="McCann A."/>
            <person name="Guo C."/>
            <person name="Argimon S."/>
            <person name="Zhang W."/>
            <person name="Yang X."/>
            <person name="Jeffery I.B."/>
            <person name="Cooney J.C."/>
            <person name="Kagawa T.F."/>
            <person name="Liu W."/>
            <person name="Song Y."/>
            <person name="Salvetti E."/>
            <person name="Wrobel A."/>
            <person name="Rasinkangas P."/>
            <person name="Parkhill J."/>
            <person name="Rea M.C."/>
            <person name="O'Sullivan O."/>
            <person name="Ritari J."/>
            <person name="Douillard F.P."/>
            <person name="Paul Ross R."/>
            <person name="Yang R."/>
            <person name="Briner A.E."/>
            <person name="Felis G.E."/>
            <person name="de Vos W.M."/>
            <person name="Barrangou R."/>
            <person name="Klaenhammer T.R."/>
            <person name="Caufield P.W."/>
            <person name="Cui Y."/>
            <person name="Zhang H."/>
            <person name="O'Toole P.W."/>
        </authorList>
    </citation>
    <scope>NUCLEOTIDE SEQUENCE [LARGE SCALE GENOMIC DNA]</scope>
    <source>
        <strain evidence="8 9">DSM 21115</strain>
    </source>
</reference>
<keyword evidence="6" id="KW-0862">Zinc</keyword>
<feature type="binding site" evidence="6">
    <location>
        <position position="79"/>
    </location>
    <ligand>
        <name>Zn(2+)</name>
        <dbReference type="ChEBI" id="CHEBI:29105"/>
    </ligand>
</feature>
<accession>A0A0R2NC87</accession>